<dbReference type="InterPro" id="IPR019734">
    <property type="entry name" value="TPR_rpt"/>
</dbReference>
<evidence type="ECO:0000313" key="3">
    <source>
        <dbReference type="Proteomes" id="UP000823894"/>
    </source>
</evidence>
<feature type="coiled-coil region" evidence="1">
    <location>
        <begin position="2"/>
        <end position="62"/>
    </location>
</feature>
<dbReference type="InterPro" id="IPR011990">
    <property type="entry name" value="TPR-like_helical_dom_sf"/>
</dbReference>
<feature type="non-terminal residue" evidence="2">
    <location>
        <position position="1"/>
    </location>
</feature>
<comment type="caution">
    <text evidence="2">The sequence shown here is derived from an EMBL/GenBank/DDBJ whole genome shotgun (WGS) entry which is preliminary data.</text>
</comment>
<name>A0A9D2NTW7_9FIRM</name>
<dbReference type="EMBL" id="DWWK01000021">
    <property type="protein sequence ID" value="HJC37819.1"/>
    <property type="molecule type" value="Genomic_DNA"/>
</dbReference>
<evidence type="ECO:0000313" key="2">
    <source>
        <dbReference type="EMBL" id="HJC37819.1"/>
    </source>
</evidence>
<dbReference type="Proteomes" id="UP000823894">
    <property type="component" value="Unassembled WGS sequence"/>
</dbReference>
<dbReference type="AlphaFoldDB" id="A0A9D2NTW7"/>
<accession>A0A9D2NTW7</accession>
<dbReference type="SMART" id="SM00028">
    <property type="entry name" value="TPR"/>
    <property type="match status" value="2"/>
</dbReference>
<evidence type="ECO:0000256" key="1">
    <source>
        <dbReference type="SAM" id="Coils"/>
    </source>
</evidence>
<keyword evidence="1" id="KW-0175">Coiled coil</keyword>
<sequence length="153" mass="17519">KVEEAESQYKEAEELYRKEKDDLGLANTLQSRGDLLRRLGKVEEAESQYKEAEELYRKEKADLGLANTLQSRGDLLKAAGNTDEAAAKYRTAIKLYEKTGEIMGYFYSLAELYECCKSEDKAEADNIKRLIQKKIDLVPYDDVKEYVEAKISD</sequence>
<gene>
    <name evidence="2" type="ORF">H9757_01945</name>
</gene>
<protein>
    <submittedName>
        <fullName evidence="2">Tetratricopeptide repeat protein</fullName>
    </submittedName>
</protein>
<dbReference type="Pfam" id="PF13424">
    <property type="entry name" value="TPR_12"/>
    <property type="match status" value="1"/>
</dbReference>
<organism evidence="2 3">
    <name type="scientific">Candidatus Mediterraneibacter faecigallinarum</name>
    <dbReference type="NCBI Taxonomy" id="2838669"/>
    <lineage>
        <taxon>Bacteria</taxon>
        <taxon>Bacillati</taxon>
        <taxon>Bacillota</taxon>
        <taxon>Clostridia</taxon>
        <taxon>Lachnospirales</taxon>
        <taxon>Lachnospiraceae</taxon>
        <taxon>Mediterraneibacter</taxon>
    </lineage>
</organism>
<reference evidence="2" key="1">
    <citation type="journal article" date="2021" name="PeerJ">
        <title>Extensive microbial diversity within the chicken gut microbiome revealed by metagenomics and culture.</title>
        <authorList>
            <person name="Gilroy R."/>
            <person name="Ravi A."/>
            <person name="Getino M."/>
            <person name="Pursley I."/>
            <person name="Horton D.L."/>
            <person name="Alikhan N.F."/>
            <person name="Baker D."/>
            <person name="Gharbi K."/>
            <person name="Hall N."/>
            <person name="Watson M."/>
            <person name="Adriaenssens E.M."/>
            <person name="Foster-Nyarko E."/>
            <person name="Jarju S."/>
            <person name="Secka A."/>
            <person name="Antonio M."/>
            <person name="Oren A."/>
            <person name="Chaudhuri R.R."/>
            <person name="La Ragione R."/>
            <person name="Hildebrand F."/>
            <person name="Pallen M.J."/>
        </authorList>
    </citation>
    <scope>NUCLEOTIDE SEQUENCE</scope>
    <source>
        <strain evidence="2">ChiGjej1B1-1692</strain>
    </source>
</reference>
<dbReference type="SUPFAM" id="SSF48452">
    <property type="entry name" value="TPR-like"/>
    <property type="match status" value="1"/>
</dbReference>
<dbReference type="Gene3D" id="1.25.40.10">
    <property type="entry name" value="Tetratricopeptide repeat domain"/>
    <property type="match status" value="1"/>
</dbReference>
<reference evidence="2" key="2">
    <citation type="submission" date="2021-04" db="EMBL/GenBank/DDBJ databases">
        <authorList>
            <person name="Gilroy R."/>
        </authorList>
    </citation>
    <scope>NUCLEOTIDE SEQUENCE</scope>
    <source>
        <strain evidence="2">ChiGjej1B1-1692</strain>
    </source>
</reference>
<proteinExistence type="predicted"/>